<dbReference type="InterPro" id="IPR027417">
    <property type="entry name" value="P-loop_NTPase"/>
</dbReference>
<comment type="similarity">
    <text evidence="4">Belongs to the DEAD box helicase family.</text>
</comment>
<dbReference type="GO" id="GO:0003723">
    <property type="term" value="F:RNA binding"/>
    <property type="evidence" value="ECO:0007669"/>
    <property type="project" value="UniProtKB-UniRule"/>
</dbReference>
<keyword evidence="1 4" id="KW-0547">Nucleotide-binding</keyword>
<keyword evidence="2 4" id="KW-0378">Hydrolase</keyword>
<comment type="domain">
    <text evidence="4">The Q motif is unique to and characteristic of the DEAD box family of RNA helicases and controls ATP binding and hydrolysis.</text>
</comment>
<dbReference type="EMBL" id="PQIB02000012">
    <property type="protein sequence ID" value="RLM80760.1"/>
    <property type="molecule type" value="Genomic_DNA"/>
</dbReference>
<keyword evidence="6" id="KW-1185">Reference proteome</keyword>
<dbReference type="AlphaFoldDB" id="A0A3L6QJW1"/>
<gene>
    <name evidence="5" type="ORF">C2845_PM12G11860</name>
</gene>
<dbReference type="PANTHER" id="PTHR24031">
    <property type="entry name" value="RNA HELICASE"/>
    <property type="match status" value="1"/>
</dbReference>
<reference evidence="6" key="1">
    <citation type="journal article" date="2019" name="Nat. Commun.">
        <title>The genome of broomcorn millet.</title>
        <authorList>
            <person name="Zou C."/>
            <person name="Miki D."/>
            <person name="Li D."/>
            <person name="Tang Q."/>
            <person name="Xiao L."/>
            <person name="Rajput S."/>
            <person name="Deng P."/>
            <person name="Jia W."/>
            <person name="Huang R."/>
            <person name="Zhang M."/>
            <person name="Sun Y."/>
            <person name="Hu J."/>
            <person name="Fu X."/>
            <person name="Schnable P.S."/>
            <person name="Li F."/>
            <person name="Zhang H."/>
            <person name="Feng B."/>
            <person name="Zhu X."/>
            <person name="Liu R."/>
            <person name="Schnable J.C."/>
            <person name="Zhu J.-K."/>
            <person name="Zhang H."/>
        </authorList>
    </citation>
    <scope>NUCLEOTIDE SEQUENCE [LARGE SCALE GENOMIC DNA]</scope>
</reference>
<comment type="caution">
    <text evidence="5">The sequence shown here is derived from an EMBL/GenBank/DDBJ whole genome shotgun (WGS) entry which is preliminary data.</text>
</comment>
<evidence type="ECO:0000313" key="5">
    <source>
        <dbReference type="EMBL" id="RLM80760.1"/>
    </source>
</evidence>
<comment type="function">
    <text evidence="4">RNA helicase.</text>
</comment>
<comment type="catalytic activity">
    <reaction evidence="4">
        <text>ATP + H2O = ADP + phosphate + H(+)</text>
        <dbReference type="Rhea" id="RHEA:13065"/>
        <dbReference type="ChEBI" id="CHEBI:15377"/>
        <dbReference type="ChEBI" id="CHEBI:15378"/>
        <dbReference type="ChEBI" id="CHEBI:30616"/>
        <dbReference type="ChEBI" id="CHEBI:43474"/>
        <dbReference type="ChEBI" id="CHEBI:456216"/>
        <dbReference type="EC" id="3.6.4.13"/>
    </reaction>
</comment>
<dbReference type="GO" id="GO:0016787">
    <property type="term" value="F:hydrolase activity"/>
    <property type="evidence" value="ECO:0007669"/>
    <property type="project" value="UniProtKB-KW"/>
</dbReference>
<dbReference type="EC" id="3.6.4.13" evidence="4"/>
<evidence type="ECO:0000313" key="6">
    <source>
        <dbReference type="Proteomes" id="UP000275267"/>
    </source>
</evidence>
<dbReference type="GO" id="GO:0005524">
    <property type="term" value="F:ATP binding"/>
    <property type="evidence" value="ECO:0007669"/>
    <property type="project" value="UniProtKB-UniRule"/>
</dbReference>
<evidence type="ECO:0000256" key="3">
    <source>
        <dbReference type="ARBA" id="ARBA00022840"/>
    </source>
</evidence>
<evidence type="ECO:0000256" key="1">
    <source>
        <dbReference type="ARBA" id="ARBA00022741"/>
    </source>
</evidence>
<dbReference type="Proteomes" id="UP000275267">
    <property type="component" value="Unassembled WGS sequence"/>
</dbReference>
<proteinExistence type="inferred from homology"/>
<organism evidence="5 6">
    <name type="scientific">Panicum miliaceum</name>
    <name type="common">Proso millet</name>
    <name type="synonym">Broomcorn millet</name>
    <dbReference type="NCBI Taxonomy" id="4540"/>
    <lineage>
        <taxon>Eukaryota</taxon>
        <taxon>Viridiplantae</taxon>
        <taxon>Streptophyta</taxon>
        <taxon>Embryophyta</taxon>
        <taxon>Tracheophyta</taxon>
        <taxon>Spermatophyta</taxon>
        <taxon>Magnoliopsida</taxon>
        <taxon>Liliopsida</taxon>
        <taxon>Poales</taxon>
        <taxon>Poaceae</taxon>
        <taxon>PACMAD clade</taxon>
        <taxon>Panicoideae</taxon>
        <taxon>Panicodae</taxon>
        <taxon>Paniceae</taxon>
        <taxon>Panicinae</taxon>
        <taxon>Panicum</taxon>
        <taxon>Panicum sect. Panicum</taxon>
    </lineage>
</organism>
<dbReference type="STRING" id="4540.A0A3L6QJW1"/>
<keyword evidence="3 4" id="KW-0067">ATP-binding</keyword>
<name>A0A3L6QJW1_PANMI</name>
<dbReference type="Gene3D" id="3.40.50.300">
    <property type="entry name" value="P-loop containing nucleotide triphosphate hydrolases"/>
    <property type="match status" value="1"/>
</dbReference>
<dbReference type="OrthoDB" id="10265785at2759"/>
<dbReference type="SUPFAM" id="SSF52540">
    <property type="entry name" value="P-loop containing nucleoside triphosphate hydrolases"/>
    <property type="match status" value="1"/>
</dbReference>
<evidence type="ECO:0000256" key="4">
    <source>
        <dbReference type="RuleBase" id="RU365068"/>
    </source>
</evidence>
<accession>A0A3L6QJW1</accession>
<keyword evidence="4" id="KW-0694">RNA-binding</keyword>
<sequence length="79" mass="8900">MPTGFEKPSAIHQRGITPFCKSLDGMQQARSRIEKTATFCSGILQRLDYGLVECHTLVLAPTHEFAQQIEKVMCIEQYA</sequence>
<keyword evidence="4 5" id="KW-0347">Helicase</keyword>
<dbReference type="GO" id="GO:0003724">
    <property type="term" value="F:RNA helicase activity"/>
    <property type="evidence" value="ECO:0007669"/>
    <property type="project" value="UniProtKB-EC"/>
</dbReference>
<protein>
    <recommendedName>
        <fullName evidence="4">ATP-dependent RNA helicase</fullName>
        <ecNumber evidence="4">3.6.4.13</ecNumber>
    </recommendedName>
</protein>
<evidence type="ECO:0000256" key="2">
    <source>
        <dbReference type="ARBA" id="ARBA00022801"/>
    </source>
</evidence>